<dbReference type="GO" id="GO:0016787">
    <property type="term" value="F:hydrolase activity"/>
    <property type="evidence" value="ECO:0007669"/>
    <property type="project" value="UniProtKB-UniRule"/>
</dbReference>
<dbReference type="GO" id="GO:0043138">
    <property type="term" value="F:3'-5' DNA helicase activity"/>
    <property type="evidence" value="ECO:0007669"/>
    <property type="project" value="TreeGrafter"/>
</dbReference>
<evidence type="ECO:0000259" key="7">
    <source>
        <dbReference type="PROSITE" id="PS51198"/>
    </source>
</evidence>
<sequence length="696" mass="74985">MTGQDAIGEEQEALDAAHVRRLEIQAELEQRLRGSAEEDSVVAAAMRSTQTRLHELTQAEQGLVFGRLDSRDGDVLRVGRVGVPSADDDADPLVVDWRAEASRPFYTATAVAPQGQSRRRHIRSEGSTVVGVDDELLDGSTDGDLVGEGALLAALDERRTGRMGTAVATLQREQDDIVRADARGALVVQGGPGTGKTVVALHRVAYLLFAHPQLARAGVLVLGPSQRFLDYIGQVLPALGETAVVAATCESLVPGVRPERRESRTLAEIKGRALWQRALADHVAGLVPPPSDLMLHWDGEDHVVPAETIERLQRGALSGRSYHHARRVLTAQLVDVLTELVADRAVELLASAEEGFEEILDRVDKSLAGQDDRGARTQSSSGSVDGELSEDEVEELRQRIEADPGIAARLALRWPDRDPADELRRLLADRAALAGVPGLTDVERDLVAAEPTPFAPSDIALLDALADLLGEAEQRERQGEFTADRAAAQRDWVYGHVVVDEAQELSAMEWQMVARRCPAYSITAVGDIDQTEAPHAHMTWEGAVGEVLTDRWRRADLTICYRTPREVMELTGPVLEAAGSTNEPPRAVRSSGVEPWLRSVPADDLAATVATEHAALLERWAGGSVGVVAPVERVADLAAALGPDAIVMSATQAKGLEWDAALVVDPDGIVAEPRGWNGLYVALTRCTQELGRVEIA</sequence>
<feature type="region of interest" description="Disordered" evidence="6">
    <location>
        <begin position="370"/>
        <end position="391"/>
    </location>
</feature>
<organism evidence="8 9">
    <name type="scientific">Janibacter indicus</name>
    <dbReference type="NCBI Taxonomy" id="857417"/>
    <lineage>
        <taxon>Bacteria</taxon>
        <taxon>Bacillati</taxon>
        <taxon>Actinomycetota</taxon>
        <taxon>Actinomycetes</taxon>
        <taxon>Micrococcales</taxon>
        <taxon>Intrasporangiaceae</taxon>
        <taxon>Janibacter</taxon>
    </lineage>
</organism>
<evidence type="ECO:0000313" key="8">
    <source>
        <dbReference type="EMBL" id="APH02857.1"/>
    </source>
</evidence>
<dbReference type="InterPro" id="IPR027417">
    <property type="entry name" value="P-loop_NTPase"/>
</dbReference>
<name>A0A1L3MKH6_9MICO</name>
<evidence type="ECO:0000256" key="4">
    <source>
        <dbReference type="ARBA" id="ARBA00022840"/>
    </source>
</evidence>
<protein>
    <submittedName>
        <fullName evidence="8">Helicase</fullName>
    </submittedName>
</protein>
<evidence type="ECO:0000256" key="1">
    <source>
        <dbReference type="ARBA" id="ARBA00022741"/>
    </source>
</evidence>
<evidence type="ECO:0000256" key="3">
    <source>
        <dbReference type="ARBA" id="ARBA00022806"/>
    </source>
</evidence>
<dbReference type="SUPFAM" id="SSF52540">
    <property type="entry name" value="P-loop containing nucleoside triphosphate hydrolases"/>
    <property type="match status" value="1"/>
</dbReference>
<reference evidence="8 9" key="1">
    <citation type="submission" date="2015-11" db="EMBL/GenBank/DDBJ databases">
        <authorList>
            <person name="Zhang Y."/>
            <person name="Guo Z."/>
        </authorList>
    </citation>
    <scope>NUCLEOTIDE SEQUENCE [LARGE SCALE GENOMIC DNA]</scope>
    <source>
        <strain evidence="8 9">YFY001</strain>
    </source>
</reference>
<dbReference type="EMBL" id="CP013290">
    <property type="protein sequence ID" value="APH02857.1"/>
    <property type="molecule type" value="Genomic_DNA"/>
</dbReference>
<evidence type="ECO:0000313" key="9">
    <source>
        <dbReference type="Proteomes" id="UP000182938"/>
    </source>
</evidence>
<keyword evidence="3 5" id="KW-0347">Helicase</keyword>
<dbReference type="GO" id="GO:0000725">
    <property type="term" value="P:recombinational repair"/>
    <property type="evidence" value="ECO:0007669"/>
    <property type="project" value="TreeGrafter"/>
</dbReference>
<dbReference type="PANTHER" id="PTHR11070">
    <property type="entry name" value="UVRD / RECB / PCRA DNA HELICASE FAMILY MEMBER"/>
    <property type="match status" value="1"/>
</dbReference>
<dbReference type="Gene3D" id="3.40.50.300">
    <property type="entry name" value="P-loop containing nucleotide triphosphate hydrolases"/>
    <property type="match status" value="3"/>
</dbReference>
<keyword evidence="4 5" id="KW-0067">ATP-binding</keyword>
<gene>
    <name evidence="8" type="ORF">ASJ30_16025</name>
</gene>
<dbReference type="PROSITE" id="PS51198">
    <property type="entry name" value="UVRD_HELICASE_ATP_BIND"/>
    <property type="match status" value="1"/>
</dbReference>
<dbReference type="InterPro" id="IPR014016">
    <property type="entry name" value="UvrD-like_ATP-bd"/>
</dbReference>
<keyword evidence="1 5" id="KW-0547">Nucleotide-binding</keyword>
<dbReference type="InterPro" id="IPR000212">
    <property type="entry name" value="DNA_helicase_UvrD/REP"/>
</dbReference>
<dbReference type="AlphaFoldDB" id="A0A1L3MKH6"/>
<dbReference type="Proteomes" id="UP000182938">
    <property type="component" value="Chromosome"/>
</dbReference>
<dbReference type="Pfam" id="PF13245">
    <property type="entry name" value="AAA_19"/>
    <property type="match status" value="1"/>
</dbReference>
<feature type="domain" description="UvrD-like helicase ATP-binding" evidence="7">
    <location>
        <begin position="169"/>
        <end position="591"/>
    </location>
</feature>
<dbReference type="KEGG" id="jte:ASJ30_16025"/>
<evidence type="ECO:0000256" key="2">
    <source>
        <dbReference type="ARBA" id="ARBA00022801"/>
    </source>
</evidence>
<feature type="binding site" evidence="5">
    <location>
        <begin position="190"/>
        <end position="197"/>
    </location>
    <ligand>
        <name>ATP</name>
        <dbReference type="ChEBI" id="CHEBI:30616"/>
    </ligand>
</feature>
<evidence type="ECO:0000256" key="6">
    <source>
        <dbReference type="SAM" id="MobiDB-lite"/>
    </source>
</evidence>
<proteinExistence type="predicted"/>
<evidence type="ECO:0000256" key="5">
    <source>
        <dbReference type="PROSITE-ProRule" id="PRU00560"/>
    </source>
</evidence>
<keyword evidence="9" id="KW-1185">Reference proteome</keyword>
<keyword evidence="2 5" id="KW-0378">Hydrolase</keyword>
<dbReference type="GO" id="GO:0005524">
    <property type="term" value="F:ATP binding"/>
    <property type="evidence" value="ECO:0007669"/>
    <property type="project" value="UniProtKB-UniRule"/>
</dbReference>
<dbReference type="GO" id="GO:0003677">
    <property type="term" value="F:DNA binding"/>
    <property type="evidence" value="ECO:0007669"/>
    <property type="project" value="InterPro"/>
</dbReference>
<accession>A0A1L3MKH6</accession>
<dbReference type="GO" id="GO:0005829">
    <property type="term" value="C:cytosol"/>
    <property type="evidence" value="ECO:0007669"/>
    <property type="project" value="TreeGrafter"/>
</dbReference>
<dbReference type="PANTHER" id="PTHR11070:SF45">
    <property type="entry name" value="DNA 3'-5' HELICASE"/>
    <property type="match status" value="1"/>
</dbReference>